<evidence type="ECO:0000256" key="5">
    <source>
        <dbReference type="ARBA" id="ARBA00023136"/>
    </source>
</evidence>
<dbReference type="Pfam" id="PF13896">
    <property type="entry name" value="Glyco_transf_49"/>
    <property type="match status" value="2"/>
</dbReference>
<evidence type="ECO:0000313" key="8">
    <source>
        <dbReference type="EMBL" id="KNZ46400.1"/>
    </source>
</evidence>
<comment type="caution">
    <text evidence="8">The sequence shown here is derived from an EMBL/GenBank/DDBJ whole genome shotgun (WGS) entry which is preliminary data.</text>
</comment>
<evidence type="ECO:0000256" key="7">
    <source>
        <dbReference type="SAM" id="Phobius"/>
    </source>
</evidence>
<dbReference type="GO" id="GO:0015020">
    <property type="term" value="F:glucuronosyltransferase activity"/>
    <property type="evidence" value="ECO:0007669"/>
    <property type="project" value="TreeGrafter"/>
</dbReference>
<dbReference type="InterPro" id="IPR051292">
    <property type="entry name" value="Xyl/GlcA_transferase"/>
</dbReference>
<dbReference type="SUPFAM" id="SSF53448">
    <property type="entry name" value="Nucleotide-diphospho-sugar transferases"/>
    <property type="match status" value="1"/>
</dbReference>
<comment type="subcellular location">
    <subcellularLocation>
        <location evidence="1">Membrane</location>
        <topology evidence="1">Single-pass type II membrane protein</topology>
    </subcellularLocation>
</comment>
<evidence type="ECO:0000256" key="4">
    <source>
        <dbReference type="ARBA" id="ARBA00022989"/>
    </source>
</evidence>
<dbReference type="GO" id="GO:0035269">
    <property type="term" value="P:protein O-linked glycosylation via mannose"/>
    <property type="evidence" value="ECO:0007669"/>
    <property type="project" value="TreeGrafter"/>
</dbReference>
<keyword evidence="5 7" id="KW-0472">Membrane</keyword>
<dbReference type="AlphaFoldDB" id="A0A0L6UF61"/>
<organism evidence="8 9">
    <name type="scientific">Puccinia sorghi</name>
    <dbReference type="NCBI Taxonomy" id="27349"/>
    <lineage>
        <taxon>Eukaryota</taxon>
        <taxon>Fungi</taxon>
        <taxon>Dikarya</taxon>
        <taxon>Basidiomycota</taxon>
        <taxon>Pucciniomycotina</taxon>
        <taxon>Pucciniomycetes</taxon>
        <taxon>Pucciniales</taxon>
        <taxon>Pucciniaceae</taxon>
        <taxon>Puccinia</taxon>
    </lineage>
</organism>
<dbReference type="GO" id="GO:0016020">
    <property type="term" value="C:membrane"/>
    <property type="evidence" value="ECO:0007669"/>
    <property type="project" value="UniProtKB-SubCell"/>
</dbReference>
<evidence type="ECO:0000256" key="2">
    <source>
        <dbReference type="ARBA" id="ARBA00022692"/>
    </source>
</evidence>
<dbReference type="EMBL" id="LAVV01012717">
    <property type="protein sequence ID" value="KNZ46400.1"/>
    <property type="molecule type" value="Genomic_DNA"/>
</dbReference>
<keyword evidence="9" id="KW-1185">Reference proteome</keyword>
<evidence type="ECO:0000313" key="9">
    <source>
        <dbReference type="Proteomes" id="UP000037035"/>
    </source>
</evidence>
<keyword evidence="2 7" id="KW-0812">Transmembrane</keyword>
<dbReference type="PANTHER" id="PTHR12270">
    <property type="entry name" value="GLYCOSYLTRANSFERASE-RELATED"/>
    <property type="match status" value="1"/>
</dbReference>
<evidence type="ECO:0000256" key="3">
    <source>
        <dbReference type="ARBA" id="ARBA00022968"/>
    </source>
</evidence>
<evidence type="ECO:0000256" key="1">
    <source>
        <dbReference type="ARBA" id="ARBA00004606"/>
    </source>
</evidence>
<dbReference type="InterPro" id="IPR029044">
    <property type="entry name" value="Nucleotide-diphossugar_trans"/>
</dbReference>
<protein>
    <recommendedName>
        <fullName evidence="10">Glycosyltransferase family 49 protein</fullName>
    </recommendedName>
</protein>
<dbReference type="PANTHER" id="PTHR12270:SF25">
    <property type="entry name" value="GLYCOSYLTRANSFERASE-LIKE PROTEIN LARGE"/>
    <property type="match status" value="1"/>
</dbReference>
<dbReference type="GO" id="GO:0042285">
    <property type="term" value="F:xylosyltransferase activity"/>
    <property type="evidence" value="ECO:0007669"/>
    <property type="project" value="TreeGrafter"/>
</dbReference>
<keyword evidence="4 7" id="KW-1133">Transmembrane helix</keyword>
<evidence type="ECO:0008006" key="10">
    <source>
        <dbReference type="Google" id="ProtNLM"/>
    </source>
</evidence>
<sequence length="582" mass="65793">MSSITNPGNGHAQTSSRWLRGTGTRFGWTYLKRLTLLTRFLKPLWTAYLMSAILYTTTVVVIVPALHLLFSGLQITGHHHRSDVVELSPTSAVESPTIQVVPRLLPNHHITAQSLDHLKIRKNLKGTSVNTDEVIAEDDASLWSTAKAGKVTLRLTSATSFRRTADGRPIPPRSTIKGIDPSLSDAVEWYPVSHNLSRPASSNAPDVSLLQSARQESHSTTEDFFLSKAFSDSLGPSKIVPFFYKAVGPDLSGNIDPKDISITTLVTSNRFKVFAKLVENYQGPISATIHVSDSPEILKPLLENLDDLYHSSKSMSTWVDIHLVVDSFDRQFNMWRNVAKFFARTDYVMMLDVDFWICTDFRRRILDSAELIGQLERGRSAFVIPAFEYTKQSEGVDPEGFPRDKQALMRLVSSGHIGMFHKSWAPGHGSTNYTRFYQADSLEQIYPASAYSHSYEPYVVYKKDQTPFCDERFIGYGANKAACIFELYLSGVSFYVLPQDFLVHQSHAYAEKTRHHERRFNRKLYSDFREEVCFRYFNQFLTQGLVHQRGQNMLGECQKIKGFSEATTRLGQANLAPISFGK</sequence>
<gene>
    <name evidence="8" type="ORF">VP01_72g4</name>
</gene>
<dbReference type="OrthoDB" id="411524at2759"/>
<dbReference type="VEuPathDB" id="FungiDB:VP01_72g4"/>
<accession>A0A0L6UF61</accession>
<keyword evidence="3" id="KW-0735">Signal-anchor</keyword>
<proteinExistence type="predicted"/>
<keyword evidence="6" id="KW-0325">Glycoprotein</keyword>
<reference evidence="8 9" key="1">
    <citation type="submission" date="2015-08" db="EMBL/GenBank/DDBJ databases">
        <title>Next Generation Sequencing and Analysis of the Genome of Puccinia sorghi L Schw, the Causal Agent of Maize Common Rust.</title>
        <authorList>
            <person name="Rochi L."/>
            <person name="Burguener G."/>
            <person name="Darino M."/>
            <person name="Turjanski A."/>
            <person name="Kreff E."/>
            <person name="Dieguez M.J."/>
            <person name="Sacco F."/>
        </authorList>
    </citation>
    <scope>NUCLEOTIDE SEQUENCE [LARGE SCALE GENOMIC DNA]</scope>
    <source>
        <strain evidence="8 9">RO10H11247</strain>
    </source>
</reference>
<evidence type="ECO:0000256" key="6">
    <source>
        <dbReference type="ARBA" id="ARBA00023180"/>
    </source>
</evidence>
<dbReference type="Proteomes" id="UP000037035">
    <property type="component" value="Unassembled WGS sequence"/>
</dbReference>
<dbReference type="STRING" id="27349.A0A0L6UF61"/>
<name>A0A0L6UF61_9BASI</name>
<feature type="transmembrane region" description="Helical" evidence="7">
    <location>
        <begin position="45"/>
        <end position="70"/>
    </location>
</feature>